<keyword evidence="2" id="KW-1133">Transmembrane helix</keyword>
<evidence type="ECO:0000313" key="4">
    <source>
        <dbReference type="Proteomes" id="UP000001064"/>
    </source>
</evidence>
<reference evidence="4" key="1">
    <citation type="journal article" date="2011" name="Genome Biol.">
        <title>Comparative genomics of the social amoebae Dictyostelium discoideum and Dictyostelium purpureum.</title>
        <authorList>
            <consortium name="US DOE Joint Genome Institute (JGI-PGF)"/>
            <person name="Sucgang R."/>
            <person name="Kuo A."/>
            <person name="Tian X."/>
            <person name="Salerno W."/>
            <person name="Parikh A."/>
            <person name="Feasley C.L."/>
            <person name="Dalin E."/>
            <person name="Tu H."/>
            <person name="Huang E."/>
            <person name="Barry K."/>
            <person name="Lindquist E."/>
            <person name="Shapiro H."/>
            <person name="Bruce D."/>
            <person name="Schmutz J."/>
            <person name="Salamov A."/>
            <person name="Fey P."/>
            <person name="Gaudet P."/>
            <person name="Anjard C."/>
            <person name="Babu M.M."/>
            <person name="Basu S."/>
            <person name="Bushmanova Y."/>
            <person name="van der Wel H."/>
            <person name="Katoh-Kurasawa M."/>
            <person name="Dinh C."/>
            <person name="Coutinho P.M."/>
            <person name="Saito T."/>
            <person name="Elias M."/>
            <person name="Schaap P."/>
            <person name="Kay R.R."/>
            <person name="Henrissat B."/>
            <person name="Eichinger L."/>
            <person name="Rivero F."/>
            <person name="Putnam N.H."/>
            <person name="West C.M."/>
            <person name="Loomis W.F."/>
            <person name="Chisholm R.L."/>
            <person name="Shaulsky G."/>
            <person name="Strassmann J.E."/>
            <person name="Queller D.C."/>
            <person name="Kuspa A."/>
            <person name="Grigoriev I.V."/>
        </authorList>
    </citation>
    <scope>NUCLEOTIDE SEQUENCE [LARGE SCALE GENOMIC DNA]</scope>
    <source>
        <strain evidence="4">QSDP1</strain>
    </source>
</reference>
<dbReference type="KEGG" id="dpp:DICPUDRAFT_76386"/>
<dbReference type="GeneID" id="10502886"/>
<organism evidence="3 4">
    <name type="scientific">Dictyostelium purpureum</name>
    <name type="common">Slime mold</name>
    <dbReference type="NCBI Taxonomy" id="5786"/>
    <lineage>
        <taxon>Eukaryota</taxon>
        <taxon>Amoebozoa</taxon>
        <taxon>Evosea</taxon>
        <taxon>Eumycetozoa</taxon>
        <taxon>Dictyostelia</taxon>
        <taxon>Dictyosteliales</taxon>
        <taxon>Dictyosteliaceae</taxon>
        <taxon>Dictyostelium</taxon>
    </lineage>
</organism>
<dbReference type="AlphaFoldDB" id="F0ZDG3"/>
<dbReference type="Proteomes" id="UP000001064">
    <property type="component" value="Unassembled WGS sequence"/>
</dbReference>
<proteinExistence type="predicted"/>
<dbReference type="EMBL" id="GL870985">
    <property type="protein sequence ID" value="EGC38041.1"/>
    <property type="molecule type" value="Genomic_DNA"/>
</dbReference>
<dbReference type="InParanoid" id="F0ZDG3"/>
<evidence type="ECO:0000256" key="1">
    <source>
        <dbReference type="SAM" id="MobiDB-lite"/>
    </source>
</evidence>
<sequence>MEYYLLIVVLCVVFICLYSYYKFYLNTNGNTNNCTNKDDSCKSKTHNSYSLNQNNNNWAQSHHQSQYSTPNNQNNNRASQYNNNISATQNNYTWAPSHNQSQHSSQNNWASQYNTDSQESYRAQPNN</sequence>
<keyword evidence="4" id="KW-1185">Reference proteome</keyword>
<feature type="compositionally biased region" description="Polar residues" evidence="1">
    <location>
        <begin position="85"/>
        <end position="96"/>
    </location>
</feature>
<dbReference type="RefSeq" id="XP_003285442.1">
    <property type="nucleotide sequence ID" value="XM_003285394.1"/>
</dbReference>
<keyword evidence="2" id="KW-0812">Transmembrane</keyword>
<evidence type="ECO:0000313" key="3">
    <source>
        <dbReference type="EMBL" id="EGC38041.1"/>
    </source>
</evidence>
<keyword evidence="2" id="KW-0472">Membrane</keyword>
<gene>
    <name evidence="3" type="ORF">DICPUDRAFT_76386</name>
</gene>
<feature type="compositionally biased region" description="Low complexity" evidence="1">
    <location>
        <begin position="46"/>
        <end position="84"/>
    </location>
</feature>
<feature type="compositionally biased region" description="Low complexity" evidence="1">
    <location>
        <begin position="97"/>
        <end position="108"/>
    </location>
</feature>
<name>F0ZDG3_DICPU</name>
<feature type="region of interest" description="Disordered" evidence="1">
    <location>
        <begin position="34"/>
        <end position="127"/>
    </location>
</feature>
<evidence type="ECO:0000256" key="2">
    <source>
        <dbReference type="SAM" id="Phobius"/>
    </source>
</evidence>
<dbReference type="VEuPathDB" id="AmoebaDB:DICPUDRAFT_76386"/>
<accession>F0ZDG3</accession>
<feature type="compositionally biased region" description="Polar residues" evidence="1">
    <location>
        <begin position="109"/>
        <end position="127"/>
    </location>
</feature>
<protein>
    <submittedName>
        <fullName evidence="3">Uncharacterized protein</fullName>
    </submittedName>
</protein>
<feature type="transmembrane region" description="Helical" evidence="2">
    <location>
        <begin position="6"/>
        <end position="23"/>
    </location>
</feature>